<proteinExistence type="predicted"/>
<protein>
    <recommendedName>
        <fullName evidence="4">V-type ATP synthase subunit I</fullName>
    </recommendedName>
</protein>
<evidence type="ECO:0000256" key="1">
    <source>
        <dbReference type="SAM" id="Coils"/>
    </source>
</evidence>
<evidence type="ECO:0000313" key="2">
    <source>
        <dbReference type="EMBL" id="TFZ39204.1"/>
    </source>
</evidence>
<keyword evidence="3" id="KW-1185">Reference proteome</keyword>
<comment type="caution">
    <text evidence="2">The sequence shown here is derived from an EMBL/GenBank/DDBJ whole genome shotgun (WGS) entry which is preliminary data.</text>
</comment>
<feature type="coiled-coil region" evidence="1">
    <location>
        <begin position="114"/>
        <end position="144"/>
    </location>
</feature>
<name>A0A4Z0D4F2_9FIRM</name>
<dbReference type="OrthoDB" id="9803814at2"/>
<sequence>MGTNKMELLNVIGKIEYTDDVLRDLILNHDIELLDVLNRIESDHFKINVKEENLDKIVEMNYVMPYISDNKVEEFRNKKQQIISLFDLGNFNLNISKEKFSVSENEINEFYYALEKMNSLNEDLTNLENELKKLEGYYNNIFRELDDFQIKIGDLRNMDYFEFKLGILKDSARMKLKSSYENIPAIIIHTGRVEEGEVYFAIYPKKVAVDIERTLKTLEFRELILPEEYNSTPKEISAVLTLKRNDILAKIAMKEKELDDLKSKHLNKAVDLIGKLDMMIKIERVKEKLAFSRKYFYLSAFVLSSDKENIQNSLSKYEAIYVDFDEEVVHSTKLKNSLLLRVLA</sequence>
<dbReference type="AlphaFoldDB" id="A0A4Z0D4F2"/>
<evidence type="ECO:0000313" key="3">
    <source>
        <dbReference type="Proteomes" id="UP000298381"/>
    </source>
</evidence>
<organism evidence="2 3">
    <name type="scientific">Soehngenia longivitae</name>
    <dbReference type="NCBI Taxonomy" id="2562294"/>
    <lineage>
        <taxon>Bacteria</taxon>
        <taxon>Bacillati</taxon>
        <taxon>Bacillota</taxon>
        <taxon>Tissierellia</taxon>
        <taxon>Tissierellales</taxon>
        <taxon>Tissierellaceae</taxon>
        <taxon>Soehngenia</taxon>
    </lineage>
</organism>
<gene>
    <name evidence="2" type="ORF">E4100_08855</name>
</gene>
<dbReference type="Gene3D" id="3.30.70.2750">
    <property type="match status" value="1"/>
</dbReference>
<dbReference type="EMBL" id="SRIB01000016">
    <property type="protein sequence ID" value="TFZ39204.1"/>
    <property type="molecule type" value="Genomic_DNA"/>
</dbReference>
<accession>A0A4Z0D4F2</accession>
<dbReference type="Gene3D" id="1.20.1460.20">
    <property type="match status" value="1"/>
</dbReference>
<dbReference type="Proteomes" id="UP000298381">
    <property type="component" value="Unassembled WGS sequence"/>
</dbReference>
<reference evidence="2 3" key="1">
    <citation type="submission" date="2019-03" db="EMBL/GenBank/DDBJ databases">
        <title>Draft genome sequence data and analysis of a Fermenting Bacterium, Soehngenia longevitae strain 1933PT, isolated from petroleum reservoir in Azerbaijan.</title>
        <authorList>
            <person name="Grouzdev D.S."/>
            <person name="Bidzhieva S.K."/>
            <person name="Sokolova D.S."/>
            <person name="Tourova T.P."/>
            <person name="Poltaraus A.B."/>
            <person name="Nazina T.N."/>
        </authorList>
    </citation>
    <scope>NUCLEOTIDE SEQUENCE [LARGE SCALE GENOMIC DNA]</scope>
    <source>
        <strain evidence="2 3">1933P</strain>
    </source>
</reference>
<keyword evidence="1" id="KW-0175">Coiled coil</keyword>
<dbReference type="RefSeq" id="WP_135271690.1">
    <property type="nucleotide sequence ID" value="NZ_SRIB01000016.1"/>
</dbReference>
<evidence type="ECO:0008006" key="4">
    <source>
        <dbReference type="Google" id="ProtNLM"/>
    </source>
</evidence>
<dbReference type="Gene3D" id="3.30.70.2170">
    <property type="match status" value="1"/>
</dbReference>